<evidence type="ECO:0000256" key="4">
    <source>
        <dbReference type="ARBA" id="ARBA00023163"/>
    </source>
</evidence>
<keyword evidence="5" id="KW-0539">Nucleus</keyword>
<dbReference type="InterPro" id="IPR009072">
    <property type="entry name" value="Histone-fold"/>
</dbReference>
<dbReference type="OrthoDB" id="28335at2759"/>
<feature type="region of interest" description="Disordered" evidence="7">
    <location>
        <begin position="1"/>
        <end position="139"/>
    </location>
</feature>
<name>A0A8H3WVR6_GIGMA</name>
<dbReference type="PANTHER" id="PTHR13218:SF8">
    <property type="entry name" value="TRANSCRIPTION INITIATION FACTOR TFIID SUBUNIT 11"/>
    <property type="match status" value="1"/>
</dbReference>
<keyword evidence="10" id="KW-1185">Reference proteome</keyword>
<dbReference type="InterPro" id="IPR006809">
    <property type="entry name" value="TAFII28_dom"/>
</dbReference>
<dbReference type="FunFam" id="1.10.20.10:FF:000061">
    <property type="entry name" value="TFIID subunit"/>
    <property type="match status" value="1"/>
</dbReference>
<feature type="compositionally biased region" description="Acidic residues" evidence="7">
    <location>
        <begin position="128"/>
        <end position="138"/>
    </location>
</feature>
<dbReference type="InterPro" id="IPR045127">
    <property type="entry name" value="TAF11-like"/>
</dbReference>
<dbReference type="Gene3D" id="1.10.20.10">
    <property type="entry name" value="Histone, subunit A"/>
    <property type="match status" value="1"/>
</dbReference>
<sequence length="265" mass="29709">MRPKEVAVNQKKKKTKRNSISNVTKTGKGESSTRGTNRGGRGGRGGSARGRKPSLQRQQSSGALMLEHLDGTGTHSVATTSASNVTPSTPRDFAPQTPGEEIDQYIRRDEEITDTDFEKSNKDVKPVEDDDDDEDEEVGATVESDLQRAQMRSRVYEQHNMLLKAFSKEQTERFEVYRRSALSKPNVKKLVSGILGQPCSNNISIVVAGFSKIFIGEIVEKALDIKKEWGSEGPLSPDHIREAFRRYKQETGFTCHNYQKRLLRH</sequence>
<gene>
    <name evidence="9" type="ORF">F8M41_014154</name>
</gene>
<evidence type="ECO:0000313" key="10">
    <source>
        <dbReference type="Proteomes" id="UP000439903"/>
    </source>
</evidence>
<dbReference type="GO" id="GO:0005669">
    <property type="term" value="C:transcription factor TFIID complex"/>
    <property type="evidence" value="ECO:0007669"/>
    <property type="project" value="InterPro"/>
</dbReference>
<dbReference type="GO" id="GO:0016251">
    <property type="term" value="F:RNA polymerase II general transcription initiation factor activity"/>
    <property type="evidence" value="ECO:0007669"/>
    <property type="project" value="TreeGrafter"/>
</dbReference>
<dbReference type="Pfam" id="PF04719">
    <property type="entry name" value="TAFII28"/>
    <property type="match status" value="1"/>
</dbReference>
<feature type="compositionally biased region" description="Gly residues" evidence="7">
    <location>
        <begin position="37"/>
        <end position="48"/>
    </location>
</feature>
<feature type="domain" description="TAFII28-like protein" evidence="8">
    <location>
        <begin position="161"/>
        <end position="246"/>
    </location>
</feature>
<evidence type="ECO:0000256" key="1">
    <source>
        <dbReference type="ARBA" id="ARBA00004123"/>
    </source>
</evidence>
<reference evidence="9 10" key="1">
    <citation type="journal article" date="2019" name="Environ. Microbiol.">
        <title>At the nexus of three kingdoms: the genome of the mycorrhizal fungus Gigaspora margarita provides insights into plant, endobacterial and fungal interactions.</title>
        <authorList>
            <person name="Venice F."/>
            <person name="Ghignone S."/>
            <person name="Salvioli di Fossalunga A."/>
            <person name="Amselem J."/>
            <person name="Novero M."/>
            <person name="Xianan X."/>
            <person name="Sedzielewska Toro K."/>
            <person name="Morin E."/>
            <person name="Lipzen A."/>
            <person name="Grigoriev I.V."/>
            <person name="Henrissat B."/>
            <person name="Martin F.M."/>
            <person name="Bonfante P."/>
        </authorList>
    </citation>
    <scope>NUCLEOTIDE SEQUENCE [LARGE SCALE GENOMIC DNA]</scope>
    <source>
        <strain evidence="9 10">BEG34</strain>
    </source>
</reference>
<dbReference type="GO" id="GO:0046982">
    <property type="term" value="F:protein heterodimerization activity"/>
    <property type="evidence" value="ECO:0007669"/>
    <property type="project" value="InterPro"/>
</dbReference>
<evidence type="ECO:0000256" key="3">
    <source>
        <dbReference type="ARBA" id="ARBA00023015"/>
    </source>
</evidence>
<dbReference type="AlphaFoldDB" id="A0A8H3WVR6"/>
<evidence type="ECO:0000256" key="5">
    <source>
        <dbReference type="ARBA" id="ARBA00023242"/>
    </source>
</evidence>
<evidence type="ECO:0000259" key="8">
    <source>
        <dbReference type="Pfam" id="PF04719"/>
    </source>
</evidence>
<evidence type="ECO:0000256" key="6">
    <source>
        <dbReference type="ARBA" id="ARBA00072882"/>
    </source>
</evidence>
<dbReference type="Proteomes" id="UP000439903">
    <property type="component" value="Unassembled WGS sequence"/>
</dbReference>
<comment type="similarity">
    <text evidence="2">Belongs to the TAF11 family.</text>
</comment>
<protein>
    <recommendedName>
        <fullName evidence="6">Transcription initiation factor TFIID subunit 11</fullName>
    </recommendedName>
</protein>
<evidence type="ECO:0000313" key="9">
    <source>
        <dbReference type="EMBL" id="KAF0361662.1"/>
    </source>
</evidence>
<comment type="subcellular location">
    <subcellularLocation>
        <location evidence="1">Nucleus</location>
    </subcellularLocation>
</comment>
<comment type="caution">
    <text evidence="9">The sequence shown here is derived from an EMBL/GenBank/DDBJ whole genome shotgun (WGS) entry which is preliminary data.</text>
</comment>
<evidence type="ECO:0000256" key="2">
    <source>
        <dbReference type="ARBA" id="ARBA00009788"/>
    </source>
</evidence>
<proteinExistence type="inferred from homology"/>
<feature type="compositionally biased region" description="Basic and acidic residues" evidence="7">
    <location>
        <begin position="104"/>
        <end position="127"/>
    </location>
</feature>
<keyword evidence="3" id="KW-0805">Transcription regulation</keyword>
<dbReference type="GO" id="GO:0051123">
    <property type="term" value="P:RNA polymerase II preinitiation complex assembly"/>
    <property type="evidence" value="ECO:0007669"/>
    <property type="project" value="InterPro"/>
</dbReference>
<organism evidence="9 10">
    <name type="scientific">Gigaspora margarita</name>
    <dbReference type="NCBI Taxonomy" id="4874"/>
    <lineage>
        <taxon>Eukaryota</taxon>
        <taxon>Fungi</taxon>
        <taxon>Fungi incertae sedis</taxon>
        <taxon>Mucoromycota</taxon>
        <taxon>Glomeromycotina</taxon>
        <taxon>Glomeromycetes</taxon>
        <taxon>Diversisporales</taxon>
        <taxon>Gigasporaceae</taxon>
        <taxon>Gigaspora</taxon>
    </lineage>
</organism>
<dbReference type="CDD" id="cd08048">
    <property type="entry name" value="HFD_TAF11"/>
    <property type="match status" value="1"/>
</dbReference>
<dbReference type="EMBL" id="WTPW01002888">
    <property type="protein sequence ID" value="KAF0361662.1"/>
    <property type="molecule type" value="Genomic_DNA"/>
</dbReference>
<dbReference type="SUPFAM" id="SSF47113">
    <property type="entry name" value="Histone-fold"/>
    <property type="match status" value="1"/>
</dbReference>
<dbReference type="PANTHER" id="PTHR13218">
    <property type="entry name" value="TRANSCRIPTION INITIATION FACTOR TFIID SUBUNIT 11-RELATED"/>
    <property type="match status" value="1"/>
</dbReference>
<keyword evidence="4" id="KW-0804">Transcription</keyword>
<feature type="compositionally biased region" description="Polar residues" evidence="7">
    <location>
        <begin position="73"/>
        <end position="89"/>
    </location>
</feature>
<evidence type="ECO:0000256" key="7">
    <source>
        <dbReference type="SAM" id="MobiDB-lite"/>
    </source>
</evidence>
<accession>A0A8H3WVR6</accession>